<evidence type="ECO:0000256" key="1">
    <source>
        <dbReference type="SAM" id="Coils"/>
    </source>
</evidence>
<protein>
    <submittedName>
        <fullName evidence="3">(apollo) hypothetical protein</fullName>
    </submittedName>
</protein>
<evidence type="ECO:0000256" key="2">
    <source>
        <dbReference type="SAM" id="MobiDB-lite"/>
    </source>
</evidence>
<keyword evidence="4" id="KW-1185">Reference proteome</keyword>
<evidence type="ECO:0000313" key="4">
    <source>
        <dbReference type="Proteomes" id="UP000691718"/>
    </source>
</evidence>
<feature type="coiled-coil region" evidence="1">
    <location>
        <begin position="81"/>
        <end position="150"/>
    </location>
</feature>
<feature type="compositionally biased region" description="Basic residues" evidence="2">
    <location>
        <begin position="1"/>
        <end position="12"/>
    </location>
</feature>
<accession>A0A8S3W156</accession>
<organism evidence="3 4">
    <name type="scientific">Parnassius apollo</name>
    <name type="common">Apollo butterfly</name>
    <name type="synonym">Papilio apollo</name>
    <dbReference type="NCBI Taxonomy" id="110799"/>
    <lineage>
        <taxon>Eukaryota</taxon>
        <taxon>Metazoa</taxon>
        <taxon>Ecdysozoa</taxon>
        <taxon>Arthropoda</taxon>
        <taxon>Hexapoda</taxon>
        <taxon>Insecta</taxon>
        <taxon>Pterygota</taxon>
        <taxon>Neoptera</taxon>
        <taxon>Endopterygota</taxon>
        <taxon>Lepidoptera</taxon>
        <taxon>Glossata</taxon>
        <taxon>Ditrysia</taxon>
        <taxon>Papilionoidea</taxon>
        <taxon>Papilionidae</taxon>
        <taxon>Parnassiinae</taxon>
        <taxon>Parnassini</taxon>
        <taxon>Parnassius</taxon>
        <taxon>Parnassius</taxon>
    </lineage>
</organism>
<comment type="caution">
    <text evidence="3">The sequence shown here is derived from an EMBL/GenBank/DDBJ whole genome shotgun (WGS) entry which is preliminary data.</text>
</comment>
<evidence type="ECO:0000313" key="3">
    <source>
        <dbReference type="EMBL" id="CAG4934961.1"/>
    </source>
</evidence>
<feature type="region of interest" description="Disordered" evidence="2">
    <location>
        <begin position="1"/>
        <end position="21"/>
    </location>
</feature>
<gene>
    <name evidence="3" type="ORF">PAPOLLO_LOCUS907</name>
</gene>
<sequence>MSIIRRSPRGNKVHQVSSKSDISNIEPENLLNYVGRRQKGHRNEDQRKGIDDFLKDEILLSMLPNWKKDQVLILSKFCSDIVELKQQNTNVQSTNIEMENALTFISTQYEDMNNKIINLERERKENYNYILSLENRLEDVQKRLKFTVIEFRNLPTPAQNIKQEIWFKRFAMF</sequence>
<name>A0A8S3W156_PARAO</name>
<dbReference type="OrthoDB" id="7251849at2759"/>
<dbReference type="EMBL" id="CAJQZP010000049">
    <property type="protein sequence ID" value="CAG4934961.1"/>
    <property type="molecule type" value="Genomic_DNA"/>
</dbReference>
<reference evidence="3" key="1">
    <citation type="submission" date="2021-04" db="EMBL/GenBank/DDBJ databases">
        <authorList>
            <person name="Tunstrom K."/>
        </authorList>
    </citation>
    <scope>NUCLEOTIDE SEQUENCE</scope>
</reference>
<keyword evidence="1" id="KW-0175">Coiled coil</keyword>
<dbReference type="AlphaFoldDB" id="A0A8S3W156"/>
<proteinExistence type="predicted"/>
<dbReference type="Proteomes" id="UP000691718">
    <property type="component" value="Unassembled WGS sequence"/>
</dbReference>